<feature type="domain" description="Flagellar hook-associated protein FlgK helical" evidence="9">
    <location>
        <begin position="99"/>
        <end position="305"/>
    </location>
</feature>
<evidence type="ECO:0000259" key="8">
    <source>
        <dbReference type="Pfam" id="PF06429"/>
    </source>
</evidence>
<dbReference type="Proteomes" id="UP000482209">
    <property type="component" value="Unassembled WGS sequence"/>
</dbReference>
<keyword evidence="10" id="KW-0969">Cilium</keyword>
<gene>
    <name evidence="10" type="primary">flgK</name>
    <name evidence="10" type="ORF">FYJ58_08290</name>
</gene>
<feature type="coiled-coil region" evidence="7">
    <location>
        <begin position="168"/>
        <end position="195"/>
    </location>
</feature>
<accession>A0A6L5XYJ7</accession>
<keyword evidence="5" id="KW-0964">Secreted</keyword>
<dbReference type="PANTHER" id="PTHR30033">
    <property type="entry name" value="FLAGELLAR HOOK-ASSOCIATED PROTEIN 1"/>
    <property type="match status" value="1"/>
</dbReference>
<evidence type="ECO:0000256" key="5">
    <source>
        <dbReference type="ARBA" id="ARBA00022525"/>
    </source>
</evidence>
<evidence type="ECO:0000256" key="6">
    <source>
        <dbReference type="ARBA" id="ARBA00023143"/>
    </source>
</evidence>
<dbReference type="RefSeq" id="WP_154519283.1">
    <property type="nucleotide sequence ID" value="NZ_VUMT01000010.1"/>
</dbReference>
<evidence type="ECO:0000256" key="2">
    <source>
        <dbReference type="ARBA" id="ARBA00004613"/>
    </source>
</evidence>
<feature type="domain" description="Flagellar basal-body/hook protein C-terminal" evidence="8">
    <location>
        <begin position="571"/>
        <end position="612"/>
    </location>
</feature>
<evidence type="ECO:0000256" key="1">
    <source>
        <dbReference type="ARBA" id="ARBA00004365"/>
    </source>
</evidence>
<name>A0A6L5XYJ7_9FIRM</name>
<evidence type="ECO:0000256" key="3">
    <source>
        <dbReference type="ARBA" id="ARBA00009677"/>
    </source>
</evidence>
<comment type="similarity">
    <text evidence="3">Belongs to the flagella basal body rod proteins family.</text>
</comment>
<dbReference type="PRINTS" id="PR01005">
    <property type="entry name" value="FLGHOOKAP1"/>
</dbReference>
<dbReference type="Pfam" id="PF06429">
    <property type="entry name" value="Flg_bbr_C"/>
    <property type="match status" value="1"/>
</dbReference>
<keyword evidence="6" id="KW-0975">Bacterial flagellum</keyword>
<evidence type="ECO:0000256" key="7">
    <source>
        <dbReference type="SAM" id="Coils"/>
    </source>
</evidence>
<keyword evidence="7" id="KW-0175">Coiled coil</keyword>
<dbReference type="NCBIfam" id="TIGR02492">
    <property type="entry name" value="flgK_ends"/>
    <property type="match status" value="1"/>
</dbReference>
<dbReference type="GO" id="GO:0009424">
    <property type="term" value="C:bacterial-type flagellum hook"/>
    <property type="evidence" value="ECO:0007669"/>
    <property type="project" value="InterPro"/>
</dbReference>
<dbReference type="Pfam" id="PF22638">
    <property type="entry name" value="FlgK_D1"/>
    <property type="match status" value="1"/>
</dbReference>
<dbReference type="PANTHER" id="PTHR30033:SF1">
    <property type="entry name" value="FLAGELLAR HOOK-ASSOCIATED PROTEIN 1"/>
    <property type="match status" value="1"/>
</dbReference>
<evidence type="ECO:0000259" key="9">
    <source>
        <dbReference type="Pfam" id="PF22638"/>
    </source>
</evidence>
<dbReference type="GO" id="GO:0005198">
    <property type="term" value="F:structural molecule activity"/>
    <property type="evidence" value="ECO:0007669"/>
    <property type="project" value="InterPro"/>
</dbReference>
<organism evidence="10 11">
    <name type="scientific">Velocimicrobium porci</name>
    <dbReference type="NCBI Taxonomy" id="2606634"/>
    <lineage>
        <taxon>Bacteria</taxon>
        <taxon>Bacillati</taxon>
        <taxon>Bacillota</taxon>
        <taxon>Clostridia</taxon>
        <taxon>Lachnospirales</taxon>
        <taxon>Lachnospiraceae</taxon>
        <taxon>Velocimicrobium</taxon>
    </lineage>
</organism>
<reference evidence="10 11" key="1">
    <citation type="submission" date="2019-08" db="EMBL/GenBank/DDBJ databases">
        <title>In-depth cultivation of the pig gut microbiome towards novel bacterial diversity and tailored functional studies.</title>
        <authorList>
            <person name="Wylensek D."/>
            <person name="Hitch T.C.A."/>
            <person name="Clavel T."/>
        </authorList>
    </citation>
    <scope>NUCLEOTIDE SEQUENCE [LARGE SCALE GENOMIC DNA]</scope>
    <source>
        <strain evidence="10 11">WCA-693-APC-MOT-I</strain>
    </source>
</reference>
<keyword evidence="10" id="KW-0282">Flagellum</keyword>
<dbReference type="InterPro" id="IPR010930">
    <property type="entry name" value="Flg_bb/hook_C_dom"/>
</dbReference>
<dbReference type="SUPFAM" id="SSF64518">
    <property type="entry name" value="Phase 1 flagellin"/>
    <property type="match status" value="1"/>
</dbReference>
<dbReference type="AlphaFoldDB" id="A0A6L5XYJ7"/>
<keyword evidence="11" id="KW-1185">Reference proteome</keyword>
<dbReference type="InterPro" id="IPR053927">
    <property type="entry name" value="FlgK_helical"/>
</dbReference>
<keyword evidence="10" id="KW-0966">Cell projection</keyword>
<comment type="subcellular location">
    <subcellularLocation>
        <location evidence="1">Bacterial flagellum</location>
    </subcellularLocation>
    <subcellularLocation>
        <location evidence="2">Secreted</location>
    </subcellularLocation>
</comment>
<dbReference type="GO" id="GO:0005576">
    <property type="term" value="C:extracellular region"/>
    <property type="evidence" value="ECO:0007669"/>
    <property type="project" value="UniProtKB-SubCell"/>
</dbReference>
<evidence type="ECO:0000313" key="10">
    <source>
        <dbReference type="EMBL" id="MSS63875.1"/>
    </source>
</evidence>
<protein>
    <recommendedName>
        <fullName evidence="4">Flagellar hook-associated protein 1</fullName>
    </recommendedName>
</protein>
<evidence type="ECO:0000256" key="4">
    <source>
        <dbReference type="ARBA" id="ARBA00016244"/>
    </source>
</evidence>
<dbReference type="InterPro" id="IPR002371">
    <property type="entry name" value="FlgK"/>
</dbReference>
<sequence>MPNTFFGLSIGKSGLYTYQAAINTAAHNASNVDTKGYSRQEVQRSASDPVSVTGSYGMAGSGVNANAITQIRDKYFDEKYRTNNSVYGNYNAKSYYMLSIENYFAETKSDGLTVSFSKFFDNLSTLKGSVGDTTIRTAVMQSAQTMTEYVNYIASGLTMVQEELNFEIKNTADQINSIAEQIASLTKQINTIEVRGDRANDLRDARNLLVDELSSLANVTATETEVGDGIGVNQYVVRIDGKILVDTYEFNTLQAVPSETKLNQCDSDGLYSLKWSNGQNFDSKSPTLGGKLQALFEVRDGNNNNAFKGKANGKAGDKTITITGSNINDLNQLNIPEEKGIITIDGKDYEYESFDIKLEADGSYTYTFHLKNELTHDTDKNSTAMIGSDINYKGIPYYMSRLNEFVRTFAKAFNDVHKGGKDLYGHLENLEYFTGKNAATGDTYCFDEWKAGETISSGVNINNTESKVGNTYIKGSYYNITATNFKVNQALLDDPKLLACAESDANTNSGIEDGKNLEKLLALRDDSSMFKQGTPDAFLQTFTGEIGIDTQAAQIFTKSQKNILEAIDKQRMSISGVDSDDEAMDLVKFKNAYDLCSKVVSVMNEIYSKLINETGV</sequence>
<evidence type="ECO:0000313" key="11">
    <source>
        <dbReference type="Proteomes" id="UP000482209"/>
    </source>
</evidence>
<comment type="caution">
    <text evidence="10">The sequence shown here is derived from an EMBL/GenBank/DDBJ whole genome shotgun (WGS) entry which is preliminary data.</text>
</comment>
<proteinExistence type="inferred from homology"/>
<dbReference type="GO" id="GO:0044780">
    <property type="term" value="P:bacterial-type flagellum assembly"/>
    <property type="evidence" value="ECO:0007669"/>
    <property type="project" value="InterPro"/>
</dbReference>
<dbReference type="EMBL" id="VUMT01000010">
    <property type="protein sequence ID" value="MSS63875.1"/>
    <property type="molecule type" value="Genomic_DNA"/>
</dbReference>